<dbReference type="AlphaFoldDB" id="A0A3B0UWW2"/>
<dbReference type="InterPro" id="IPR004378">
    <property type="entry name" value="F420H2_quin_Rdtase"/>
</dbReference>
<sequence>MEKYLTAETKWELQFTTKEWAFEMFDNGRSPCYLFLQNKSDGENIMTIANQRKRVTGIGRFFFRAPIFLYRVGLGGLLGKRFLLLNHIGRKSGLPRQAVLEVVKYDRESDTYYIAAGFGKKSHWYRNILAQPEVNIQVGWRKMSVTAVPLTPEQSGEAMVDYARRHPTAAKNLIRLIGFNVSTEEEYRAVGRDSIPFIALRPR</sequence>
<gene>
    <name evidence="1" type="ORF">MNBD_CHLOROFLEXI01-4235</name>
</gene>
<dbReference type="GO" id="GO:0016491">
    <property type="term" value="F:oxidoreductase activity"/>
    <property type="evidence" value="ECO:0007669"/>
    <property type="project" value="InterPro"/>
</dbReference>
<dbReference type="SUPFAM" id="SSF50475">
    <property type="entry name" value="FMN-binding split barrel"/>
    <property type="match status" value="1"/>
</dbReference>
<evidence type="ECO:0008006" key="2">
    <source>
        <dbReference type="Google" id="ProtNLM"/>
    </source>
</evidence>
<evidence type="ECO:0000313" key="1">
    <source>
        <dbReference type="EMBL" id="VAW29877.1"/>
    </source>
</evidence>
<dbReference type="EMBL" id="UOEU01000009">
    <property type="protein sequence ID" value="VAW29877.1"/>
    <property type="molecule type" value="Genomic_DNA"/>
</dbReference>
<dbReference type="InterPro" id="IPR012349">
    <property type="entry name" value="Split_barrel_FMN-bd"/>
</dbReference>
<reference evidence="1" key="1">
    <citation type="submission" date="2018-06" db="EMBL/GenBank/DDBJ databases">
        <authorList>
            <person name="Zhirakovskaya E."/>
        </authorList>
    </citation>
    <scope>NUCLEOTIDE SEQUENCE</scope>
</reference>
<organism evidence="1">
    <name type="scientific">hydrothermal vent metagenome</name>
    <dbReference type="NCBI Taxonomy" id="652676"/>
    <lineage>
        <taxon>unclassified sequences</taxon>
        <taxon>metagenomes</taxon>
        <taxon>ecological metagenomes</taxon>
    </lineage>
</organism>
<dbReference type="Gene3D" id="2.30.110.10">
    <property type="entry name" value="Electron Transport, Fmn-binding Protein, Chain A"/>
    <property type="match status" value="1"/>
</dbReference>
<protein>
    <recommendedName>
        <fullName evidence="2">Nitroreductase family deazaflavin-dependent oxidoreductase</fullName>
    </recommendedName>
</protein>
<accession>A0A3B0UWW2</accession>
<dbReference type="Pfam" id="PF04075">
    <property type="entry name" value="F420H2_quin_red"/>
    <property type="match status" value="1"/>
</dbReference>
<dbReference type="NCBIfam" id="TIGR00026">
    <property type="entry name" value="hi_GC_TIGR00026"/>
    <property type="match status" value="1"/>
</dbReference>
<proteinExistence type="predicted"/>
<name>A0A3B0UWW2_9ZZZZ</name>